<feature type="transmembrane region" description="Helical" evidence="1">
    <location>
        <begin position="134"/>
        <end position="157"/>
    </location>
</feature>
<dbReference type="OrthoDB" id="7832851at2"/>
<dbReference type="Proteomes" id="UP000295301">
    <property type="component" value="Unassembled WGS sequence"/>
</dbReference>
<reference evidence="2 3" key="1">
    <citation type="submission" date="2019-03" db="EMBL/GenBank/DDBJ databases">
        <title>Ruegeria lutea sp. nov., a novel strain, isolated from marine sediment, the Masan Bay, South Korea.</title>
        <authorList>
            <person name="Kim J."/>
            <person name="Kim D.-Y."/>
            <person name="Lee S.-S."/>
        </authorList>
    </citation>
    <scope>NUCLEOTIDE SEQUENCE [LARGE SCALE GENOMIC DNA]</scope>
    <source>
        <strain evidence="2 3">318-1</strain>
    </source>
</reference>
<accession>A0A4R5UQS7</accession>
<keyword evidence="1" id="KW-0812">Transmembrane</keyword>
<feature type="transmembrane region" description="Helical" evidence="1">
    <location>
        <begin position="387"/>
        <end position="411"/>
    </location>
</feature>
<sequence length="465" mass="48457">MRPAFALWITPSLLVALTGLVALSEWGARWPGPLIPWAVLAVLALLTLQVRTSRRAFVAVGGLLTLWLALSDPSWQAVVLRGCYSAGFIGAFFTALTTLRNVAETSPAIGSAGRFLARQPPGRRYAALTLGGHLFALLLNYGAITLLGSLATASAAAEADPVIRHHRRRRMLLAIQRGFISSLPWSPLAFAMAITTALIPGASWAAAVAPGLGSAAIIAGTGWALDTIFKPRVTVPAASRARGEGSWRLISPLILLLLLFGVTVGGLHELTGIRIVGIVMVVVPVIALGWAGIQHGGGGLGFSIGKRLRDYLVTDLTGYRGEITLLMMAGYIGTVGAPLLLPLVLHSGLDPAQLPAWAVLVALVWIVPVLGQLGMNPILAVTLLAPLIPGASAMGVAPSAIVTAITAGWAMSGTTSPFTATTLMIGSFGQVSALHVGFRWNGFYVLATGALLTAWVLTYAFVLGA</sequence>
<evidence type="ECO:0008006" key="4">
    <source>
        <dbReference type="Google" id="ProtNLM"/>
    </source>
</evidence>
<proteinExistence type="predicted"/>
<gene>
    <name evidence="2" type="ORF">E1832_21915</name>
</gene>
<keyword evidence="1" id="KW-0472">Membrane</keyword>
<evidence type="ECO:0000313" key="2">
    <source>
        <dbReference type="EMBL" id="TDK41343.1"/>
    </source>
</evidence>
<feature type="transmembrane region" description="Helical" evidence="1">
    <location>
        <begin position="323"/>
        <end position="344"/>
    </location>
</feature>
<organism evidence="2 3">
    <name type="scientific">Antarcticimicrobium luteum</name>
    <dbReference type="NCBI Taxonomy" id="2547397"/>
    <lineage>
        <taxon>Bacteria</taxon>
        <taxon>Pseudomonadati</taxon>
        <taxon>Pseudomonadota</taxon>
        <taxon>Alphaproteobacteria</taxon>
        <taxon>Rhodobacterales</taxon>
        <taxon>Paracoccaceae</taxon>
        <taxon>Antarcticimicrobium</taxon>
    </lineage>
</organism>
<feature type="transmembrane region" description="Helical" evidence="1">
    <location>
        <begin position="443"/>
        <end position="462"/>
    </location>
</feature>
<protein>
    <recommendedName>
        <fullName evidence="4">H+/citrate symporter</fullName>
    </recommendedName>
</protein>
<evidence type="ECO:0000256" key="1">
    <source>
        <dbReference type="SAM" id="Phobius"/>
    </source>
</evidence>
<dbReference type="EMBL" id="SMUV01000074">
    <property type="protein sequence ID" value="TDK41343.1"/>
    <property type="molecule type" value="Genomic_DNA"/>
</dbReference>
<feature type="transmembrane region" description="Helical" evidence="1">
    <location>
        <begin position="57"/>
        <end position="75"/>
    </location>
</feature>
<feature type="transmembrane region" description="Helical" evidence="1">
    <location>
        <begin position="356"/>
        <end position="375"/>
    </location>
</feature>
<feature type="transmembrane region" description="Helical" evidence="1">
    <location>
        <begin position="205"/>
        <end position="225"/>
    </location>
</feature>
<feature type="transmembrane region" description="Helical" evidence="1">
    <location>
        <begin position="417"/>
        <end position="436"/>
    </location>
</feature>
<feature type="transmembrane region" description="Helical" evidence="1">
    <location>
        <begin position="273"/>
        <end position="302"/>
    </location>
</feature>
<feature type="transmembrane region" description="Helical" evidence="1">
    <location>
        <begin position="34"/>
        <end position="50"/>
    </location>
</feature>
<comment type="caution">
    <text evidence="2">The sequence shown here is derived from an EMBL/GenBank/DDBJ whole genome shotgun (WGS) entry which is preliminary data.</text>
</comment>
<feature type="transmembrane region" description="Helical" evidence="1">
    <location>
        <begin position="246"/>
        <end position="267"/>
    </location>
</feature>
<feature type="transmembrane region" description="Helical" evidence="1">
    <location>
        <begin position="178"/>
        <end position="199"/>
    </location>
</feature>
<dbReference type="RefSeq" id="WP_133361911.1">
    <property type="nucleotide sequence ID" value="NZ_SMUV01000074.1"/>
</dbReference>
<dbReference type="AlphaFoldDB" id="A0A4R5UQS7"/>
<evidence type="ECO:0000313" key="3">
    <source>
        <dbReference type="Proteomes" id="UP000295301"/>
    </source>
</evidence>
<name>A0A4R5UQS7_9RHOB</name>
<keyword evidence="1" id="KW-1133">Transmembrane helix</keyword>
<keyword evidence="3" id="KW-1185">Reference proteome</keyword>